<dbReference type="Gene3D" id="3.30.390.30">
    <property type="match status" value="1"/>
</dbReference>
<comment type="similarity">
    <text evidence="2">Belongs to the class-I pyridine nucleotide-disulfide oxidoreductase family. PYROXD1 subfamily.</text>
</comment>
<dbReference type="SUPFAM" id="SSF51905">
    <property type="entry name" value="FAD/NAD(P)-binding domain"/>
    <property type="match status" value="2"/>
</dbReference>
<dbReference type="Gene3D" id="3.50.50.60">
    <property type="entry name" value="FAD/NAD(P)-binding domain"/>
    <property type="match status" value="3"/>
</dbReference>
<name>A0AAD4R9X4_9BILA</name>
<dbReference type="InterPro" id="IPR036188">
    <property type="entry name" value="FAD/NAD-bd_sf"/>
</dbReference>
<organism evidence="9 10">
    <name type="scientific">Ditylenchus destructor</name>
    <dbReference type="NCBI Taxonomy" id="166010"/>
    <lineage>
        <taxon>Eukaryota</taxon>
        <taxon>Metazoa</taxon>
        <taxon>Ecdysozoa</taxon>
        <taxon>Nematoda</taxon>
        <taxon>Chromadorea</taxon>
        <taxon>Rhabditida</taxon>
        <taxon>Tylenchina</taxon>
        <taxon>Tylenchomorpha</taxon>
        <taxon>Sphaerularioidea</taxon>
        <taxon>Anguinidae</taxon>
        <taxon>Anguininae</taxon>
        <taxon>Ditylenchus</taxon>
    </lineage>
</organism>
<dbReference type="InterPro" id="IPR016156">
    <property type="entry name" value="FAD/NAD-linked_Rdtase_dimer_sf"/>
</dbReference>
<evidence type="ECO:0000256" key="1">
    <source>
        <dbReference type="ARBA" id="ARBA00001974"/>
    </source>
</evidence>
<keyword evidence="10" id="KW-1185">Reference proteome</keyword>
<evidence type="ECO:0000313" key="9">
    <source>
        <dbReference type="EMBL" id="KAI1720176.1"/>
    </source>
</evidence>
<dbReference type="InterPro" id="IPR041575">
    <property type="entry name" value="Rubredoxin_C"/>
</dbReference>
<keyword evidence="6" id="KW-0560">Oxidoreductase</keyword>
<keyword evidence="4" id="KW-0285">Flavoprotein</keyword>
<evidence type="ECO:0000256" key="6">
    <source>
        <dbReference type="ARBA" id="ARBA00023002"/>
    </source>
</evidence>
<dbReference type="PANTHER" id="PTHR43429">
    <property type="entry name" value="PYRIDINE NUCLEOTIDE-DISULFIDE OXIDOREDUCTASE DOMAIN-CONTAINING"/>
    <property type="match status" value="1"/>
</dbReference>
<evidence type="ECO:0000256" key="3">
    <source>
        <dbReference type="ARBA" id="ARBA00018240"/>
    </source>
</evidence>
<dbReference type="EMBL" id="JAKKPZ010000006">
    <property type="protein sequence ID" value="KAI1720176.1"/>
    <property type="molecule type" value="Genomic_DNA"/>
</dbReference>
<protein>
    <recommendedName>
        <fullName evidence="3">Pyridine nucleotide-disulfide oxidoreductase domain-containing protein 1</fullName>
    </recommendedName>
</protein>
<dbReference type="Pfam" id="PF07992">
    <property type="entry name" value="Pyr_redox_2"/>
    <property type="match status" value="2"/>
</dbReference>
<dbReference type="InterPro" id="IPR023753">
    <property type="entry name" value="FAD/NAD-binding_dom"/>
</dbReference>
<dbReference type="GO" id="GO:0016491">
    <property type="term" value="F:oxidoreductase activity"/>
    <property type="evidence" value="ECO:0007669"/>
    <property type="project" value="UniProtKB-KW"/>
</dbReference>
<evidence type="ECO:0000256" key="4">
    <source>
        <dbReference type="ARBA" id="ARBA00022630"/>
    </source>
</evidence>
<dbReference type="Proteomes" id="UP001201812">
    <property type="component" value="Unassembled WGS sequence"/>
</dbReference>
<evidence type="ECO:0000259" key="8">
    <source>
        <dbReference type="Pfam" id="PF18267"/>
    </source>
</evidence>
<accession>A0AAD4R9X4</accession>
<feature type="domain" description="FAD/NAD(P)-binding" evidence="7">
    <location>
        <begin position="5"/>
        <end position="190"/>
    </location>
</feature>
<comment type="caution">
    <text evidence="9">The sequence shown here is derived from an EMBL/GenBank/DDBJ whole genome shotgun (WGS) entry which is preliminary data.</text>
</comment>
<reference evidence="9" key="1">
    <citation type="submission" date="2022-01" db="EMBL/GenBank/DDBJ databases">
        <title>Genome Sequence Resource for Two Populations of Ditylenchus destructor, the Migratory Endoparasitic Phytonematode.</title>
        <authorList>
            <person name="Zhang H."/>
            <person name="Lin R."/>
            <person name="Xie B."/>
        </authorList>
    </citation>
    <scope>NUCLEOTIDE SEQUENCE</scope>
    <source>
        <strain evidence="9">BazhouSP</strain>
    </source>
</reference>
<dbReference type="Pfam" id="PF18267">
    <property type="entry name" value="Rubredoxin_C"/>
    <property type="match status" value="1"/>
</dbReference>
<evidence type="ECO:0000313" key="10">
    <source>
        <dbReference type="Proteomes" id="UP001201812"/>
    </source>
</evidence>
<feature type="domain" description="NADH-rubredoxin oxidoreductase C-terminal" evidence="8">
    <location>
        <begin position="398"/>
        <end position="462"/>
    </location>
</feature>
<keyword evidence="5" id="KW-0274">FAD</keyword>
<feature type="domain" description="FAD/NAD(P)-binding" evidence="7">
    <location>
        <begin position="286"/>
        <end position="371"/>
    </location>
</feature>
<evidence type="ECO:0000259" key="7">
    <source>
        <dbReference type="Pfam" id="PF07992"/>
    </source>
</evidence>
<dbReference type="InterPro" id="IPR050260">
    <property type="entry name" value="FAD-bd_OxRdtase"/>
</dbReference>
<dbReference type="AlphaFoldDB" id="A0AAD4R9X4"/>
<dbReference type="PANTHER" id="PTHR43429:SF2">
    <property type="entry name" value="PYRIDINE NUCLEOTIDE-DISULFIDE OXIDOREDUCTASE DOMAIN-CONTAINING PROTEIN 1"/>
    <property type="match status" value="1"/>
</dbReference>
<evidence type="ECO:0000256" key="2">
    <source>
        <dbReference type="ARBA" id="ARBA00008147"/>
    </source>
</evidence>
<comment type="cofactor">
    <cofactor evidence="1">
        <name>FAD</name>
        <dbReference type="ChEBI" id="CHEBI:57692"/>
    </cofactor>
</comment>
<gene>
    <name evidence="9" type="ORF">DdX_05552</name>
</gene>
<sequence>MHDKKIIVVGGGVAGVCCVEELDSLLNANSHVWKIVFITGSRGFIKIVTDTEKLGQITESFNVGEVHVNKHFDSGRITIIQEDVIGWNADKKTVSTKRSEIHYDKLCITTGASPKRSVIHENVLRIRDVENVQTLQDRLLDAKRVILVGNGGIATELAFELKNLEVIWVIRHSSIAATYFDEAAAKFFEPNLLSGRQTGEVKAEAKVDRYTVVHDEMSGEANDEIGRGAALGPHWLAKLGQTDTDSQRRHVHVIRGAELANLHENPQTPSKNSLPNNFLQCHDWKVWAELSNGEIIGCDLIVEATGVTPSSDIWKRDCLQLKIADDNGILVDEHMRTNIENVYAAGDVCTAGWDTPHWAQIRLWTQARQMGIYCARAMVVSNILQDICFELFSHVTSFFGYKVILLGDFSATKLQKPYNLHFRITEKNEYVKVISKNSRIHGAVLIGNTDLEETMENLILNQTDINQIEDNLLDPQVDLEDYFD</sequence>
<dbReference type="PRINTS" id="PR00368">
    <property type="entry name" value="FADPNR"/>
</dbReference>
<proteinExistence type="inferred from homology"/>
<evidence type="ECO:0000256" key="5">
    <source>
        <dbReference type="ARBA" id="ARBA00022827"/>
    </source>
</evidence>